<dbReference type="PANTHER" id="PTHR16525:SF0">
    <property type="entry name" value="PROTEIN C12ORF4"/>
    <property type="match status" value="1"/>
</dbReference>
<proteinExistence type="predicted"/>
<dbReference type="STRING" id="29172.A0A0D8XFC5"/>
<sequence length="364" mass="41934">MLDRDQKVCVYTISERLARFSTASRDVLTVEIPIPLNEYSDVDEYVALFGERGILDVVDQKELRSELVDFIREETRKIQEERDDAIIKKALEVGFETPETEKTSNLVMDRHENFANKFSFVMRNSSRFQLAELMRRQILMMNEMNQIIRVRDWEMADIMNKCESAVNDVIDNVDVHPHELSKLNEKLRVCLLFYLGCFETVVYSVYTAQNLHASYACQIELLVERQKRDFRSTLSTGDDEDSKGGLRCEEIYEIEKSETGQAQIFDNVLLKGVDVGSLLKLSISLYGRQLSGLVLLVPRDPLWHTTNGSGIGFFFHKSLFEFFCLHVDITGKISLIEKFLEKRIAVKGTFNTAVIKRKLGSLIE</sequence>
<dbReference type="PANTHER" id="PTHR16525">
    <property type="entry name" value="PROTEIN C12ORF4"/>
    <property type="match status" value="1"/>
</dbReference>
<reference evidence="1 2" key="1">
    <citation type="submission" date="2013-11" db="EMBL/GenBank/DDBJ databases">
        <title>Draft genome of the bovine lungworm Dictyocaulus viviparus.</title>
        <authorList>
            <person name="Mitreva M."/>
        </authorList>
    </citation>
    <scope>NUCLEOTIDE SEQUENCE [LARGE SCALE GENOMIC DNA]</scope>
    <source>
        <strain evidence="1 2">HannoverDv2000</strain>
    </source>
</reference>
<dbReference type="OrthoDB" id="415359at2759"/>
<evidence type="ECO:0000313" key="1">
    <source>
        <dbReference type="EMBL" id="KJH41156.1"/>
    </source>
</evidence>
<dbReference type="GO" id="GO:0005737">
    <property type="term" value="C:cytoplasm"/>
    <property type="evidence" value="ECO:0007669"/>
    <property type="project" value="TreeGrafter"/>
</dbReference>
<reference evidence="2" key="2">
    <citation type="journal article" date="2016" name="Sci. Rep.">
        <title>Dictyocaulus viviparus genome, variome and transcriptome elucidate lungworm biology and support future intervention.</title>
        <authorList>
            <person name="McNulty S.N."/>
            <person name="Strube C."/>
            <person name="Rosa B.A."/>
            <person name="Martin J.C."/>
            <person name="Tyagi R."/>
            <person name="Choi Y.J."/>
            <person name="Wang Q."/>
            <person name="Hallsworth Pepin K."/>
            <person name="Zhang X."/>
            <person name="Ozersky P."/>
            <person name="Wilson R.K."/>
            <person name="Sternberg P.W."/>
            <person name="Gasser R.B."/>
            <person name="Mitreva M."/>
        </authorList>
    </citation>
    <scope>NUCLEOTIDE SEQUENCE [LARGE SCALE GENOMIC DNA]</scope>
    <source>
        <strain evidence="2">HannoverDv2000</strain>
    </source>
</reference>
<dbReference type="AlphaFoldDB" id="A0A0D8XFC5"/>
<dbReference type="EMBL" id="KN716890">
    <property type="protein sequence ID" value="KJH41156.1"/>
    <property type="molecule type" value="Genomic_DNA"/>
</dbReference>
<accession>A0A0D8XFC5</accession>
<name>A0A0D8XFC5_DICVI</name>
<dbReference type="Proteomes" id="UP000053766">
    <property type="component" value="Unassembled WGS sequence"/>
</dbReference>
<gene>
    <name evidence="1" type="ORF">DICVIV_12873</name>
</gene>
<organism evidence="1 2">
    <name type="scientific">Dictyocaulus viviparus</name>
    <name type="common">Bovine lungworm</name>
    <dbReference type="NCBI Taxonomy" id="29172"/>
    <lineage>
        <taxon>Eukaryota</taxon>
        <taxon>Metazoa</taxon>
        <taxon>Ecdysozoa</taxon>
        <taxon>Nematoda</taxon>
        <taxon>Chromadorea</taxon>
        <taxon>Rhabditida</taxon>
        <taxon>Rhabditina</taxon>
        <taxon>Rhabditomorpha</taxon>
        <taxon>Strongyloidea</taxon>
        <taxon>Metastrongylidae</taxon>
        <taxon>Dictyocaulus</taxon>
    </lineage>
</organism>
<keyword evidence="2" id="KW-1185">Reference proteome</keyword>
<evidence type="ECO:0000313" key="2">
    <source>
        <dbReference type="Proteomes" id="UP000053766"/>
    </source>
</evidence>
<dbReference type="InterPro" id="IPR019311">
    <property type="entry name" value="Fy-3"/>
</dbReference>
<protein>
    <submittedName>
        <fullName evidence="1">Uncharacterized protein</fullName>
    </submittedName>
</protein>
<dbReference type="Pfam" id="PF10154">
    <property type="entry name" value="Fy-3"/>
    <property type="match status" value="1"/>
</dbReference>